<name>A0A8X8ZKX4_SALSN</name>
<accession>A0A8X8ZKX4</accession>
<feature type="signal peptide" evidence="1">
    <location>
        <begin position="1"/>
        <end position="21"/>
    </location>
</feature>
<evidence type="ECO:0000313" key="4">
    <source>
        <dbReference type="Proteomes" id="UP000298416"/>
    </source>
</evidence>
<protein>
    <submittedName>
        <fullName evidence="3">Uncharacterized protein</fullName>
    </submittedName>
</protein>
<dbReference type="EMBL" id="PNBA02000011">
    <property type="protein sequence ID" value="KAG6408491.1"/>
    <property type="molecule type" value="Genomic_DNA"/>
</dbReference>
<gene>
    <name evidence="2" type="ORF">SASPL_131501</name>
    <name evidence="3" type="ORF">SASPL_131504</name>
</gene>
<sequence>MIFSLLFLCLNLSSLFRFSSARGAQLHSYNQSGFDDRNYGISGRRMYSMTDFQMTEEDYNARLEKLAKGYMSNSDLQNAMQEFNSRCPNISRIYRYLFRHA</sequence>
<dbReference type="Proteomes" id="UP000298416">
    <property type="component" value="Unassembled WGS sequence"/>
</dbReference>
<dbReference type="EMBL" id="PNBA02000011">
    <property type="protein sequence ID" value="KAG6408488.1"/>
    <property type="molecule type" value="Genomic_DNA"/>
</dbReference>
<dbReference type="AlphaFoldDB" id="A0A8X8ZKX4"/>
<proteinExistence type="predicted"/>
<keyword evidence="1" id="KW-0732">Signal</keyword>
<comment type="caution">
    <text evidence="3">The sequence shown here is derived from an EMBL/GenBank/DDBJ whole genome shotgun (WGS) entry which is preliminary data.</text>
</comment>
<evidence type="ECO:0000256" key="1">
    <source>
        <dbReference type="SAM" id="SignalP"/>
    </source>
</evidence>
<reference evidence="3" key="1">
    <citation type="submission" date="2018-01" db="EMBL/GenBank/DDBJ databases">
        <authorList>
            <person name="Mao J.F."/>
        </authorList>
    </citation>
    <scope>NUCLEOTIDE SEQUENCE</scope>
    <source>
        <strain evidence="3">Huo1</strain>
        <tissue evidence="3">Leaf</tissue>
    </source>
</reference>
<feature type="chain" id="PRO_5036437093" evidence="1">
    <location>
        <begin position="22"/>
        <end position="101"/>
    </location>
</feature>
<evidence type="ECO:0000313" key="2">
    <source>
        <dbReference type="EMBL" id="KAG6408488.1"/>
    </source>
</evidence>
<keyword evidence="4" id="KW-1185">Reference proteome</keyword>
<organism evidence="3">
    <name type="scientific">Salvia splendens</name>
    <name type="common">Scarlet sage</name>
    <dbReference type="NCBI Taxonomy" id="180675"/>
    <lineage>
        <taxon>Eukaryota</taxon>
        <taxon>Viridiplantae</taxon>
        <taxon>Streptophyta</taxon>
        <taxon>Embryophyta</taxon>
        <taxon>Tracheophyta</taxon>
        <taxon>Spermatophyta</taxon>
        <taxon>Magnoliopsida</taxon>
        <taxon>eudicotyledons</taxon>
        <taxon>Gunneridae</taxon>
        <taxon>Pentapetalae</taxon>
        <taxon>asterids</taxon>
        <taxon>lamiids</taxon>
        <taxon>Lamiales</taxon>
        <taxon>Lamiaceae</taxon>
        <taxon>Nepetoideae</taxon>
        <taxon>Mentheae</taxon>
        <taxon>Salviinae</taxon>
        <taxon>Salvia</taxon>
        <taxon>Salvia subgen. Calosphace</taxon>
        <taxon>core Calosphace</taxon>
    </lineage>
</organism>
<reference evidence="3" key="2">
    <citation type="submission" date="2020-08" db="EMBL/GenBank/DDBJ databases">
        <title>Plant Genome Project.</title>
        <authorList>
            <person name="Zhang R.-G."/>
        </authorList>
    </citation>
    <scope>NUCLEOTIDE SEQUENCE</scope>
    <source>
        <strain evidence="3">Huo1</strain>
        <tissue evidence="3">Leaf</tissue>
    </source>
</reference>
<evidence type="ECO:0000313" key="3">
    <source>
        <dbReference type="EMBL" id="KAG6408491.1"/>
    </source>
</evidence>